<keyword evidence="5 9" id="KW-0822">Tryptophan biosynthesis</keyword>
<dbReference type="UniPathway" id="UPA00035">
    <property type="reaction ID" value="UER00041"/>
</dbReference>
<dbReference type="SUPFAM" id="SSF47648">
    <property type="entry name" value="Nucleoside phosphorylase/phosphoribosyltransferase N-terminal domain"/>
    <property type="match status" value="1"/>
</dbReference>
<feature type="binding site" evidence="9">
    <location>
        <position position="106"/>
    </location>
    <ligand>
        <name>anthranilate</name>
        <dbReference type="ChEBI" id="CHEBI:16567"/>
        <label>1</label>
    </ligand>
</feature>
<comment type="similarity">
    <text evidence="8">In the C-terminal section; belongs to the anthranilate phosphoribosyltransferase family.</text>
</comment>
<proteinExistence type="inferred from homology"/>
<evidence type="ECO:0000256" key="5">
    <source>
        <dbReference type="ARBA" id="ARBA00022822"/>
    </source>
</evidence>
<feature type="binding site" evidence="9">
    <location>
        <begin position="78"/>
        <end position="79"/>
    </location>
    <ligand>
        <name>5-phospho-alpha-D-ribose 1-diphosphate</name>
        <dbReference type="ChEBI" id="CHEBI:58017"/>
    </ligand>
</feature>
<dbReference type="Pfam" id="PF02885">
    <property type="entry name" value="Glycos_trans_3N"/>
    <property type="match status" value="1"/>
</dbReference>
<sequence length="331" mass="34861">MNNVLAAKDSDQGVSFEFFNQVMLGQVDPLVLAAVLGGLKVKGEKPEEVAGAAQAMRENALAFNRPDYSIADSCGTGGDGADTINISTTAAIVAASCGIKMTKHGNRSVSSKSGSSDLLEGLGINLTPSPEQARKCLDDAGICFFFAPQYHAGVKHAMPVRQALKTRTIFNILGPLANPAAPDIQLLGVYSPELMRPVAETLNKLGTQRAMIVHGSGLDEIAIHGETLVCEVNQGQISEYKLTPADFGFNTRSLIDIKGDTPEVNKQICLDMLSGNGQQAHLEAVAVNVSALLVMSGKADNFEQGAQIALDAMNSGKAKSTLEKFVELSNG</sequence>
<comment type="cofactor">
    <cofactor evidence="9">
        <name>Mg(2+)</name>
        <dbReference type="ChEBI" id="CHEBI:18420"/>
    </cofactor>
    <text evidence="9">Binds 2 magnesium ions per monomer.</text>
</comment>
<comment type="similarity">
    <text evidence="9">Belongs to the anthranilate phosphoribosyltransferase family.</text>
</comment>
<feature type="binding site" evidence="9">
    <location>
        <position position="220"/>
    </location>
    <ligand>
        <name>Mg(2+)</name>
        <dbReference type="ChEBI" id="CHEBI:18420"/>
        <label>2</label>
    </ligand>
</feature>
<dbReference type="NCBIfam" id="TIGR01245">
    <property type="entry name" value="trpD"/>
    <property type="match status" value="1"/>
</dbReference>
<feature type="binding site" evidence="9">
    <location>
        <position position="220"/>
    </location>
    <ligand>
        <name>Mg(2+)</name>
        <dbReference type="ChEBI" id="CHEBI:18420"/>
        <label>1</label>
    </ligand>
</feature>
<evidence type="ECO:0000313" key="12">
    <source>
        <dbReference type="EMBL" id="KMT65373.1"/>
    </source>
</evidence>
<feature type="binding site" evidence="9">
    <location>
        <position position="115"/>
    </location>
    <ligand>
        <name>5-phospho-alpha-D-ribose 1-diphosphate</name>
        <dbReference type="ChEBI" id="CHEBI:58017"/>
    </ligand>
</feature>
<feature type="binding site" evidence="9">
    <location>
        <position position="219"/>
    </location>
    <ligand>
        <name>Mg(2+)</name>
        <dbReference type="ChEBI" id="CHEBI:18420"/>
        <label>2</label>
    </ligand>
</feature>
<dbReference type="HAMAP" id="MF_00211">
    <property type="entry name" value="TrpD"/>
    <property type="match status" value="1"/>
</dbReference>
<feature type="binding site" evidence="9">
    <location>
        <begin position="103"/>
        <end position="111"/>
    </location>
    <ligand>
        <name>5-phospho-alpha-D-ribose 1-diphosphate</name>
        <dbReference type="ChEBI" id="CHEBI:58017"/>
    </ligand>
</feature>
<dbReference type="FunFam" id="3.40.1030.10:FF:000002">
    <property type="entry name" value="Anthranilate phosphoribosyltransferase"/>
    <property type="match status" value="1"/>
</dbReference>
<evidence type="ECO:0000259" key="11">
    <source>
        <dbReference type="Pfam" id="PF02885"/>
    </source>
</evidence>
<dbReference type="InterPro" id="IPR017459">
    <property type="entry name" value="Glycosyl_Trfase_fam3_N_dom"/>
</dbReference>
<keyword evidence="9" id="KW-0479">Metal-binding</keyword>
<evidence type="ECO:0000259" key="10">
    <source>
        <dbReference type="Pfam" id="PF00591"/>
    </source>
</evidence>
<protein>
    <recommendedName>
        <fullName evidence="9">Anthranilate phosphoribosyltransferase</fullName>
        <ecNumber evidence="9">2.4.2.18</ecNumber>
    </recommendedName>
</protein>
<dbReference type="InterPro" id="IPR035902">
    <property type="entry name" value="Nuc_phospho_transferase"/>
</dbReference>
<comment type="caution">
    <text evidence="9">Lacks conserved residue(s) required for the propagation of feature annotation.</text>
</comment>
<evidence type="ECO:0000256" key="7">
    <source>
        <dbReference type="ARBA" id="ARBA00052328"/>
    </source>
</evidence>
<dbReference type="STRING" id="1513271.XM47_09385"/>
<comment type="subunit">
    <text evidence="9">Homodimer.</text>
</comment>
<evidence type="ECO:0000256" key="6">
    <source>
        <dbReference type="ARBA" id="ARBA00023141"/>
    </source>
</evidence>
<dbReference type="InterPro" id="IPR000312">
    <property type="entry name" value="Glycosyl_Trfase_fam3"/>
</dbReference>
<keyword evidence="9" id="KW-0460">Magnesium</keyword>
<dbReference type="InterPro" id="IPR005940">
    <property type="entry name" value="Anthranilate_Pribosyl_Tfrase"/>
</dbReference>
<accession>A0A0J8GXB5</accession>
<name>A0A0J8GXB5_9ALTE</name>
<feature type="binding site" evidence="9">
    <location>
        <position position="87"/>
    </location>
    <ligand>
        <name>Mg(2+)</name>
        <dbReference type="ChEBI" id="CHEBI:18420"/>
        <label>1</label>
    </ligand>
</feature>
<keyword evidence="2 9" id="KW-0028">Amino-acid biosynthesis</keyword>
<feature type="binding site" evidence="9">
    <location>
        <position position="83"/>
    </location>
    <ligand>
        <name>5-phospho-alpha-D-ribose 1-diphosphate</name>
        <dbReference type="ChEBI" id="CHEBI:58017"/>
    </ligand>
</feature>
<feature type="binding site" evidence="9">
    <location>
        <position position="75"/>
    </location>
    <ligand>
        <name>5-phospho-alpha-D-ribose 1-diphosphate</name>
        <dbReference type="ChEBI" id="CHEBI:58017"/>
    </ligand>
</feature>
<comment type="caution">
    <text evidence="12">The sequence shown here is derived from an EMBL/GenBank/DDBJ whole genome shotgun (WGS) entry which is preliminary data.</text>
</comment>
<dbReference type="EMBL" id="LAZL01000012">
    <property type="protein sequence ID" value="KMT65373.1"/>
    <property type="molecule type" value="Genomic_DNA"/>
</dbReference>
<feature type="binding site" evidence="9">
    <location>
        <position position="161"/>
    </location>
    <ligand>
        <name>anthranilate</name>
        <dbReference type="ChEBI" id="CHEBI:16567"/>
        <label>2</label>
    </ligand>
</feature>
<dbReference type="PATRIC" id="fig|1513271.3.peg.1907"/>
<dbReference type="Gene3D" id="1.20.970.10">
    <property type="entry name" value="Transferase, Pyrimidine Nucleoside Phosphorylase, Chain C"/>
    <property type="match status" value="1"/>
</dbReference>
<evidence type="ECO:0000313" key="13">
    <source>
        <dbReference type="Proteomes" id="UP000037600"/>
    </source>
</evidence>
<dbReference type="SUPFAM" id="SSF52418">
    <property type="entry name" value="Nucleoside phosphorylase/phosphoribosyltransferase catalytic domain"/>
    <property type="match status" value="1"/>
</dbReference>
<evidence type="ECO:0000256" key="8">
    <source>
        <dbReference type="ARBA" id="ARBA00061188"/>
    </source>
</evidence>
<dbReference type="Proteomes" id="UP000037600">
    <property type="component" value="Unassembled WGS sequence"/>
</dbReference>
<evidence type="ECO:0000256" key="9">
    <source>
        <dbReference type="HAMAP-Rule" id="MF_00211"/>
    </source>
</evidence>
<keyword evidence="3 9" id="KW-0328">Glycosyltransferase</keyword>
<evidence type="ECO:0000256" key="2">
    <source>
        <dbReference type="ARBA" id="ARBA00022605"/>
    </source>
</evidence>
<evidence type="ECO:0000256" key="4">
    <source>
        <dbReference type="ARBA" id="ARBA00022679"/>
    </source>
</evidence>
<dbReference type="GO" id="GO:0000287">
    <property type="term" value="F:magnesium ion binding"/>
    <property type="evidence" value="ECO:0007669"/>
    <property type="project" value="UniProtKB-UniRule"/>
</dbReference>
<dbReference type="EC" id="2.4.2.18" evidence="9"/>
<dbReference type="InterPro" id="IPR036320">
    <property type="entry name" value="Glycosyl_Trfase_fam3_N_dom_sf"/>
</dbReference>
<evidence type="ECO:0000256" key="1">
    <source>
        <dbReference type="ARBA" id="ARBA00004907"/>
    </source>
</evidence>
<comment type="pathway">
    <text evidence="1 9">Amino-acid biosynthesis; L-tryptophan biosynthesis; L-tryptophan from chorismate: step 2/5.</text>
</comment>
<organism evidence="12 13">
    <name type="scientific">Catenovulum maritimum</name>
    <dbReference type="NCBI Taxonomy" id="1513271"/>
    <lineage>
        <taxon>Bacteria</taxon>
        <taxon>Pseudomonadati</taxon>
        <taxon>Pseudomonadota</taxon>
        <taxon>Gammaproteobacteria</taxon>
        <taxon>Alteromonadales</taxon>
        <taxon>Alteromonadaceae</taxon>
        <taxon>Catenovulum</taxon>
    </lineage>
</organism>
<dbReference type="AlphaFoldDB" id="A0A0J8GXB5"/>
<evidence type="ECO:0000256" key="3">
    <source>
        <dbReference type="ARBA" id="ARBA00022676"/>
    </source>
</evidence>
<comment type="function">
    <text evidence="9">Catalyzes the transfer of the phosphoribosyl group of 5-phosphorylribose-1-pyrophosphate (PRPP) to anthranilate to yield N-(5'-phosphoribosyl)-anthranilate (PRA).</text>
</comment>
<keyword evidence="4 9" id="KW-0808">Transferase</keyword>
<keyword evidence="6 9" id="KW-0057">Aromatic amino acid biosynthesis</keyword>
<gene>
    <name evidence="9" type="primary">trpD</name>
    <name evidence="12" type="ORF">XM47_09385</name>
</gene>
<feature type="binding site" evidence="9">
    <location>
        <begin position="85"/>
        <end position="88"/>
    </location>
    <ligand>
        <name>5-phospho-alpha-D-ribose 1-diphosphate</name>
        <dbReference type="ChEBI" id="CHEBI:58017"/>
    </ligand>
</feature>
<feature type="binding site" evidence="9">
    <location>
        <position position="75"/>
    </location>
    <ligand>
        <name>anthranilate</name>
        <dbReference type="ChEBI" id="CHEBI:16567"/>
        <label>1</label>
    </ligand>
</feature>
<reference evidence="12 13" key="1">
    <citation type="submission" date="2015-04" db="EMBL/GenBank/DDBJ databases">
        <title>Draft Genome Sequence of the Novel Agar-Digesting Marine Bacterium Q1.</title>
        <authorList>
            <person name="Li Y."/>
            <person name="Li D."/>
            <person name="Chen G."/>
            <person name="Du Z."/>
        </authorList>
    </citation>
    <scope>NUCLEOTIDE SEQUENCE [LARGE SCALE GENOMIC DNA]</scope>
    <source>
        <strain evidence="12 13">Q1</strain>
    </source>
</reference>
<dbReference type="Pfam" id="PF00591">
    <property type="entry name" value="Glycos_transf_3"/>
    <property type="match status" value="1"/>
</dbReference>
<comment type="catalytic activity">
    <reaction evidence="7 9">
        <text>N-(5-phospho-beta-D-ribosyl)anthranilate + diphosphate = 5-phospho-alpha-D-ribose 1-diphosphate + anthranilate</text>
        <dbReference type="Rhea" id="RHEA:11768"/>
        <dbReference type="ChEBI" id="CHEBI:16567"/>
        <dbReference type="ChEBI" id="CHEBI:18277"/>
        <dbReference type="ChEBI" id="CHEBI:33019"/>
        <dbReference type="ChEBI" id="CHEBI:58017"/>
        <dbReference type="EC" id="2.4.2.18"/>
    </reaction>
</comment>
<keyword evidence="13" id="KW-1185">Reference proteome</keyword>
<feature type="domain" description="Glycosyl transferase family 3" evidence="10">
    <location>
        <begin position="69"/>
        <end position="318"/>
    </location>
</feature>
<dbReference type="GO" id="GO:0005829">
    <property type="term" value="C:cytosol"/>
    <property type="evidence" value="ECO:0007669"/>
    <property type="project" value="TreeGrafter"/>
</dbReference>
<dbReference type="PANTHER" id="PTHR43285:SF2">
    <property type="entry name" value="ANTHRANILATE PHOSPHORIBOSYLTRANSFERASE"/>
    <property type="match status" value="1"/>
</dbReference>
<dbReference type="GO" id="GO:0000162">
    <property type="term" value="P:L-tryptophan biosynthetic process"/>
    <property type="evidence" value="ECO:0007669"/>
    <property type="project" value="UniProtKB-UniRule"/>
</dbReference>
<dbReference type="GO" id="GO:0004048">
    <property type="term" value="F:anthranilate phosphoribosyltransferase activity"/>
    <property type="evidence" value="ECO:0007669"/>
    <property type="project" value="UniProtKB-UniRule"/>
</dbReference>
<dbReference type="PANTHER" id="PTHR43285">
    <property type="entry name" value="ANTHRANILATE PHOSPHORIBOSYLTRANSFERASE"/>
    <property type="match status" value="1"/>
</dbReference>
<dbReference type="Gene3D" id="3.40.1030.10">
    <property type="entry name" value="Nucleoside phosphorylase/phosphoribosyltransferase catalytic domain"/>
    <property type="match status" value="1"/>
</dbReference>
<feature type="domain" description="Glycosyl transferase family 3 N-terminal" evidence="11">
    <location>
        <begin position="16"/>
        <end position="60"/>
    </location>
</feature>